<dbReference type="GO" id="GO:0015074">
    <property type="term" value="P:DNA integration"/>
    <property type="evidence" value="ECO:0007669"/>
    <property type="project" value="InterPro"/>
</dbReference>
<dbReference type="InterPro" id="IPR016197">
    <property type="entry name" value="Chromo-like_dom_sf"/>
</dbReference>
<dbReference type="Proteomes" id="UP001152484">
    <property type="component" value="Unassembled WGS sequence"/>
</dbReference>
<evidence type="ECO:0000259" key="1">
    <source>
        <dbReference type="PROSITE" id="PS50994"/>
    </source>
</evidence>
<accession>A0A9P1DZE5</accession>
<name>A0A9P1DZE5_CUSEU</name>
<dbReference type="PROSITE" id="PS50994">
    <property type="entry name" value="INTEGRASE"/>
    <property type="match status" value="1"/>
</dbReference>
<dbReference type="InterPro" id="IPR036397">
    <property type="entry name" value="RNaseH_sf"/>
</dbReference>
<dbReference type="InterPro" id="IPR012337">
    <property type="entry name" value="RNaseH-like_sf"/>
</dbReference>
<dbReference type="GO" id="GO:0003676">
    <property type="term" value="F:nucleic acid binding"/>
    <property type="evidence" value="ECO:0007669"/>
    <property type="project" value="InterPro"/>
</dbReference>
<dbReference type="SUPFAM" id="SSF53098">
    <property type="entry name" value="Ribonuclease H-like"/>
    <property type="match status" value="1"/>
</dbReference>
<evidence type="ECO:0000313" key="2">
    <source>
        <dbReference type="EMBL" id="CAH9066944.1"/>
    </source>
</evidence>
<protein>
    <recommendedName>
        <fullName evidence="1">Integrase catalytic domain-containing protein</fullName>
    </recommendedName>
</protein>
<dbReference type="OrthoDB" id="1305427at2759"/>
<gene>
    <name evidence="2" type="ORF">CEURO_LOCUS2452</name>
</gene>
<dbReference type="SUPFAM" id="SSF54160">
    <property type="entry name" value="Chromo domain-like"/>
    <property type="match status" value="1"/>
</dbReference>
<dbReference type="PANTHER" id="PTHR45835:SF99">
    <property type="entry name" value="CHROMO DOMAIN-CONTAINING PROTEIN-RELATED"/>
    <property type="match status" value="1"/>
</dbReference>
<reference evidence="2" key="1">
    <citation type="submission" date="2022-07" db="EMBL/GenBank/DDBJ databases">
        <authorList>
            <person name="Macas J."/>
            <person name="Novak P."/>
            <person name="Neumann P."/>
        </authorList>
    </citation>
    <scope>NUCLEOTIDE SEQUENCE</scope>
</reference>
<proteinExistence type="predicted"/>
<feature type="domain" description="Integrase catalytic" evidence="1">
    <location>
        <begin position="14"/>
        <end position="166"/>
    </location>
</feature>
<dbReference type="PANTHER" id="PTHR45835">
    <property type="entry name" value="YALI0A06105P"/>
    <property type="match status" value="1"/>
</dbReference>
<sequence length="362" mass="41971">MNWSNVLQASAGSLQPLPIPEAIWSNVSMDFIEGLPKSQGKDTILVGVDRLSKYAHFILLTHPFSTNTVAKAYMDNVFKLHGIPKTIVCDRDKIFCQDLLLSTAYHPQTDGQTEIVNKGLQTYLRCMTGENPKEWAAWIPLAEWWYNTNYHSAIGKTPYEVVYGQPLDIHYPYVVGDSRVEEVDRSFRAKEECIKLLKFHLKRAQDRMKIQADKHRTDKEFLEEDWVYVKLQPYRQHSVVYRRHQKLAPKFFGPFVIEKRVGKVAYKLKLPEHSKIHPVFHISQLKKHHGEVPVASYLPMVDEQELLKVQPLAILDRKIAKKGNAATVYWLIQWVNGGKEDATREPYEDIVQRYPDFIATLQ</sequence>
<dbReference type="EMBL" id="CAMAPE010000005">
    <property type="protein sequence ID" value="CAH9066944.1"/>
    <property type="molecule type" value="Genomic_DNA"/>
</dbReference>
<organism evidence="2 3">
    <name type="scientific">Cuscuta europaea</name>
    <name type="common">European dodder</name>
    <dbReference type="NCBI Taxonomy" id="41803"/>
    <lineage>
        <taxon>Eukaryota</taxon>
        <taxon>Viridiplantae</taxon>
        <taxon>Streptophyta</taxon>
        <taxon>Embryophyta</taxon>
        <taxon>Tracheophyta</taxon>
        <taxon>Spermatophyta</taxon>
        <taxon>Magnoliopsida</taxon>
        <taxon>eudicotyledons</taxon>
        <taxon>Gunneridae</taxon>
        <taxon>Pentapetalae</taxon>
        <taxon>asterids</taxon>
        <taxon>lamiids</taxon>
        <taxon>Solanales</taxon>
        <taxon>Convolvulaceae</taxon>
        <taxon>Cuscuteae</taxon>
        <taxon>Cuscuta</taxon>
        <taxon>Cuscuta subgen. Cuscuta</taxon>
    </lineage>
</organism>
<evidence type="ECO:0000313" key="3">
    <source>
        <dbReference type="Proteomes" id="UP001152484"/>
    </source>
</evidence>
<keyword evidence="3" id="KW-1185">Reference proteome</keyword>
<dbReference type="InterPro" id="IPR001584">
    <property type="entry name" value="Integrase_cat-core"/>
</dbReference>
<dbReference type="Pfam" id="PF24626">
    <property type="entry name" value="SH3_Tf2-1"/>
    <property type="match status" value="1"/>
</dbReference>
<dbReference type="Gene3D" id="3.30.420.10">
    <property type="entry name" value="Ribonuclease H-like superfamily/Ribonuclease H"/>
    <property type="match status" value="1"/>
</dbReference>
<comment type="caution">
    <text evidence="2">The sequence shown here is derived from an EMBL/GenBank/DDBJ whole genome shotgun (WGS) entry which is preliminary data.</text>
</comment>
<dbReference type="InterPro" id="IPR056924">
    <property type="entry name" value="SH3_Tf2-1"/>
</dbReference>
<dbReference type="AlphaFoldDB" id="A0A9P1DZE5"/>